<reference evidence="7" key="1">
    <citation type="journal article" date="2020" name="Cell">
        <title>Large-Scale Comparative Analyses of Tick Genomes Elucidate Their Genetic Diversity and Vector Capacities.</title>
        <authorList>
            <consortium name="Tick Genome and Microbiome Consortium (TIGMIC)"/>
            <person name="Jia N."/>
            <person name="Wang J."/>
            <person name="Shi W."/>
            <person name="Du L."/>
            <person name="Sun Y."/>
            <person name="Zhan W."/>
            <person name="Jiang J.F."/>
            <person name="Wang Q."/>
            <person name="Zhang B."/>
            <person name="Ji P."/>
            <person name="Bell-Sakyi L."/>
            <person name="Cui X.M."/>
            <person name="Yuan T.T."/>
            <person name="Jiang B.G."/>
            <person name="Yang W.F."/>
            <person name="Lam T.T."/>
            <person name="Chang Q.C."/>
            <person name="Ding S.J."/>
            <person name="Wang X.J."/>
            <person name="Zhu J.G."/>
            <person name="Ruan X.D."/>
            <person name="Zhao L."/>
            <person name="Wei J.T."/>
            <person name="Ye R.Z."/>
            <person name="Que T.C."/>
            <person name="Du C.H."/>
            <person name="Zhou Y.H."/>
            <person name="Cheng J.X."/>
            <person name="Dai P.F."/>
            <person name="Guo W.B."/>
            <person name="Han X.H."/>
            <person name="Huang E.J."/>
            <person name="Li L.F."/>
            <person name="Wei W."/>
            <person name="Gao Y.C."/>
            <person name="Liu J.Z."/>
            <person name="Shao H.Z."/>
            <person name="Wang X."/>
            <person name="Wang C.C."/>
            <person name="Yang T.C."/>
            <person name="Huo Q.B."/>
            <person name="Li W."/>
            <person name="Chen H.Y."/>
            <person name="Chen S.E."/>
            <person name="Zhou L.G."/>
            <person name="Ni X.B."/>
            <person name="Tian J.H."/>
            <person name="Sheng Y."/>
            <person name="Liu T."/>
            <person name="Pan Y.S."/>
            <person name="Xia L.Y."/>
            <person name="Li J."/>
            <person name="Zhao F."/>
            <person name="Cao W.C."/>
        </authorList>
    </citation>
    <scope>NUCLEOTIDE SEQUENCE</scope>
    <source>
        <strain evidence="7">Rsan-2018</strain>
    </source>
</reference>
<evidence type="ECO:0000256" key="4">
    <source>
        <dbReference type="ARBA" id="ARBA00023125"/>
    </source>
</evidence>
<evidence type="ECO:0000313" key="7">
    <source>
        <dbReference type="EMBL" id="KAH7957822.1"/>
    </source>
</evidence>
<keyword evidence="8" id="KW-1185">Reference proteome</keyword>
<dbReference type="AlphaFoldDB" id="A0A9D4PY11"/>
<organism evidence="7 8">
    <name type="scientific">Rhipicephalus sanguineus</name>
    <name type="common">Brown dog tick</name>
    <name type="synonym">Ixodes sanguineus</name>
    <dbReference type="NCBI Taxonomy" id="34632"/>
    <lineage>
        <taxon>Eukaryota</taxon>
        <taxon>Metazoa</taxon>
        <taxon>Ecdysozoa</taxon>
        <taxon>Arthropoda</taxon>
        <taxon>Chelicerata</taxon>
        <taxon>Arachnida</taxon>
        <taxon>Acari</taxon>
        <taxon>Parasitiformes</taxon>
        <taxon>Ixodida</taxon>
        <taxon>Ixodoidea</taxon>
        <taxon>Ixodidae</taxon>
        <taxon>Rhipicephalinae</taxon>
        <taxon>Rhipicephalus</taxon>
        <taxon>Rhipicephalus</taxon>
    </lineage>
</organism>
<evidence type="ECO:0000256" key="3">
    <source>
        <dbReference type="ARBA" id="ARBA00022833"/>
    </source>
</evidence>
<dbReference type="EMBL" id="JABSTV010001250">
    <property type="protein sequence ID" value="KAH7957822.1"/>
    <property type="molecule type" value="Genomic_DNA"/>
</dbReference>
<evidence type="ECO:0000313" key="8">
    <source>
        <dbReference type="Proteomes" id="UP000821837"/>
    </source>
</evidence>
<keyword evidence="2 5" id="KW-0863">Zinc-finger</keyword>
<dbReference type="GO" id="GO:0008270">
    <property type="term" value="F:zinc ion binding"/>
    <property type="evidence" value="ECO:0007669"/>
    <property type="project" value="UniProtKB-KW"/>
</dbReference>
<reference evidence="7" key="2">
    <citation type="submission" date="2021-09" db="EMBL/GenBank/DDBJ databases">
        <authorList>
            <person name="Jia N."/>
            <person name="Wang J."/>
            <person name="Shi W."/>
            <person name="Du L."/>
            <person name="Sun Y."/>
            <person name="Zhan W."/>
            <person name="Jiang J."/>
            <person name="Wang Q."/>
            <person name="Zhang B."/>
            <person name="Ji P."/>
            <person name="Sakyi L.B."/>
            <person name="Cui X."/>
            <person name="Yuan T."/>
            <person name="Jiang B."/>
            <person name="Yang W."/>
            <person name="Lam T.T.-Y."/>
            <person name="Chang Q."/>
            <person name="Ding S."/>
            <person name="Wang X."/>
            <person name="Zhu J."/>
            <person name="Ruan X."/>
            <person name="Zhao L."/>
            <person name="Wei J."/>
            <person name="Que T."/>
            <person name="Du C."/>
            <person name="Cheng J."/>
            <person name="Dai P."/>
            <person name="Han X."/>
            <person name="Huang E."/>
            <person name="Gao Y."/>
            <person name="Liu J."/>
            <person name="Shao H."/>
            <person name="Ye R."/>
            <person name="Li L."/>
            <person name="Wei W."/>
            <person name="Wang X."/>
            <person name="Wang C."/>
            <person name="Huo Q."/>
            <person name="Li W."/>
            <person name="Guo W."/>
            <person name="Chen H."/>
            <person name="Chen S."/>
            <person name="Zhou L."/>
            <person name="Zhou L."/>
            <person name="Ni X."/>
            <person name="Tian J."/>
            <person name="Zhou Y."/>
            <person name="Sheng Y."/>
            <person name="Liu T."/>
            <person name="Pan Y."/>
            <person name="Xia L."/>
            <person name="Li J."/>
            <person name="Zhao F."/>
            <person name="Cao W."/>
        </authorList>
    </citation>
    <scope>NUCLEOTIDE SEQUENCE</scope>
    <source>
        <strain evidence="7">Rsan-2018</strain>
        <tissue evidence="7">Larvae</tissue>
    </source>
</reference>
<comment type="caution">
    <text evidence="7">The sequence shown here is derived from an EMBL/GenBank/DDBJ whole genome shotgun (WGS) entry which is preliminary data.</text>
</comment>
<proteinExistence type="predicted"/>
<keyword evidence="3" id="KW-0862">Zinc</keyword>
<dbReference type="SUPFAM" id="SSF57716">
    <property type="entry name" value="Glucocorticoid receptor-like (DNA-binding domain)"/>
    <property type="match status" value="1"/>
</dbReference>
<dbReference type="Pfam" id="PF05485">
    <property type="entry name" value="THAP"/>
    <property type="match status" value="1"/>
</dbReference>
<evidence type="ECO:0000256" key="1">
    <source>
        <dbReference type="ARBA" id="ARBA00022723"/>
    </source>
</evidence>
<accession>A0A9D4PY11</accession>
<keyword evidence="4 5" id="KW-0238">DNA-binding</keyword>
<evidence type="ECO:0000259" key="6">
    <source>
        <dbReference type="PROSITE" id="PS50950"/>
    </source>
</evidence>
<sequence length="276" mass="30821">MSRSSHASCFVDWCANRSRSSSGVRYYRVPKDNRMEAFLRFARRPELMILPREKIHNYRICSAHFKDGDFMDLARTRLTWSAVPSMEAPAEEAEFPLGKSIPSQNYVNIIEAALAVPAPYRSPTLRKALQGYAEFTQQVFPRNGGLIGDLYNTFQATLAVPAPCRSPTLNQGRRGYAEVLRVTVLPRDVALASNIIWQGAISKERHLPRLVRLVLSGCTFPGPGKQRRQSSGPQEISHVGGLTCEPTEHTFTLLVVADKCSREDPQTHLVVTILVA</sequence>
<dbReference type="Proteomes" id="UP000821837">
    <property type="component" value="Unassembled WGS sequence"/>
</dbReference>
<evidence type="ECO:0000256" key="2">
    <source>
        <dbReference type="ARBA" id="ARBA00022771"/>
    </source>
</evidence>
<protein>
    <recommendedName>
        <fullName evidence="6">THAP-type domain-containing protein</fullName>
    </recommendedName>
</protein>
<name>A0A9D4PY11_RHISA</name>
<feature type="domain" description="THAP-type" evidence="6">
    <location>
        <begin position="1"/>
        <end position="87"/>
    </location>
</feature>
<dbReference type="SMART" id="SM00980">
    <property type="entry name" value="THAP"/>
    <property type="match status" value="1"/>
</dbReference>
<gene>
    <name evidence="7" type="ORF">HPB52_023158</name>
</gene>
<dbReference type="InterPro" id="IPR006612">
    <property type="entry name" value="THAP_Znf"/>
</dbReference>
<keyword evidence="1" id="KW-0479">Metal-binding</keyword>
<dbReference type="GO" id="GO:0003677">
    <property type="term" value="F:DNA binding"/>
    <property type="evidence" value="ECO:0007669"/>
    <property type="project" value="UniProtKB-UniRule"/>
</dbReference>
<evidence type="ECO:0000256" key="5">
    <source>
        <dbReference type="PROSITE-ProRule" id="PRU00309"/>
    </source>
</evidence>
<dbReference type="PROSITE" id="PS50950">
    <property type="entry name" value="ZF_THAP"/>
    <property type="match status" value="1"/>
</dbReference>